<comment type="caution">
    <text evidence="1">The sequence shown here is derived from an EMBL/GenBank/DDBJ whole genome shotgun (WGS) entry which is preliminary data.</text>
</comment>
<dbReference type="AlphaFoldDB" id="A0A1Y2JPA4"/>
<gene>
    <name evidence="1" type="ORF">BSZ19_20150</name>
</gene>
<dbReference type="Proteomes" id="UP000193335">
    <property type="component" value="Unassembled WGS sequence"/>
</dbReference>
<proteinExistence type="predicted"/>
<name>A0A1Y2JPA4_BRAJP</name>
<evidence type="ECO:0000313" key="1">
    <source>
        <dbReference type="EMBL" id="OSJ32152.1"/>
    </source>
</evidence>
<accession>A0A1Y2JPA4</accession>
<organism evidence="1 2">
    <name type="scientific">Bradyrhizobium japonicum</name>
    <dbReference type="NCBI Taxonomy" id="375"/>
    <lineage>
        <taxon>Bacteria</taxon>
        <taxon>Pseudomonadati</taxon>
        <taxon>Pseudomonadota</taxon>
        <taxon>Alphaproteobacteria</taxon>
        <taxon>Hyphomicrobiales</taxon>
        <taxon>Nitrobacteraceae</taxon>
        <taxon>Bradyrhizobium</taxon>
    </lineage>
</organism>
<protein>
    <submittedName>
        <fullName evidence="1">Uncharacterized protein</fullName>
    </submittedName>
</protein>
<sequence length="196" mass="22533">MYDKLSSMELEDSDGTNDRIVLPLLALSASDSGRAKERFPEYRLTRLVLARLDMTDSEAAIFADFTDATPCGPNFFGVTPFYDHLRASIERFALAPLFANDGPGRHHHTIRPRGYDFYADAVDPAGMERWRADYREMTPVQQMLAASIIWLYRGKKDNCWLRRVPCTWHAADAIEEMRRRDVLASWGRLVLLYPGW</sequence>
<dbReference type="RefSeq" id="WP_085401398.1">
    <property type="nucleotide sequence ID" value="NZ_NAFL01000251.1"/>
</dbReference>
<reference evidence="1 2" key="1">
    <citation type="submission" date="2017-03" db="EMBL/GenBank/DDBJ databases">
        <title>Whole genome sequences of fourteen strains of Bradyrhizobium canariense and one strain of Bradyrhizobium japonicum isolated from Lupinus (Papilionoideae: Genisteae) species in Algeria.</title>
        <authorList>
            <person name="Crovadore J."/>
            <person name="Chekireb D."/>
            <person name="Brachmann A."/>
            <person name="Chablais R."/>
            <person name="Cochard B."/>
            <person name="Lefort F."/>
        </authorList>
    </citation>
    <scope>NUCLEOTIDE SEQUENCE [LARGE SCALE GENOMIC DNA]</scope>
    <source>
        <strain evidence="1 2">UBMA197</strain>
    </source>
</reference>
<dbReference type="EMBL" id="NAFL01000251">
    <property type="protein sequence ID" value="OSJ32152.1"/>
    <property type="molecule type" value="Genomic_DNA"/>
</dbReference>
<evidence type="ECO:0000313" key="2">
    <source>
        <dbReference type="Proteomes" id="UP000193335"/>
    </source>
</evidence>